<comment type="function">
    <text evidence="9">Component of the general transcription and DNA repair factor IIH (TFIIH) core complex which is involved in general and transcription-coupled nucleotide excision repair (NER) of damaged DNA.</text>
</comment>
<comment type="subcellular location">
    <subcellularLocation>
        <location evidence="2 9">Nucleus</location>
    </subcellularLocation>
</comment>
<keyword evidence="13" id="KW-1185">Reference proteome</keyword>
<dbReference type="GO" id="GO:0005675">
    <property type="term" value="C:transcription factor TFIIH holo complex"/>
    <property type="evidence" value="ECO:0007669"/>
    <property type="project" value="TreeGrafter"/>
</dbReference>
<evidence type="ECO:0000256" key="10">
    <source>
        <dbReference type="SAM" id="MobiDB-lite"/>
    </source>
</evidence>
<dbReference type="GeneID" id="85496937"/>
<evidence type="ECO:0000256" key="9">
    <source>
        <dbReference type="RuleBase" id="RU364024"/>
    </source>
</evidence>
<dbReference type="Pfam" id="PF03849">
    <property type="entry name" value="Tfb2"/>
    <property type="match status" value="1"/>
</dbReference>
<name>A0AA48L6Y6_9TREE</name>
<evidence type="ECO:0000256" key="6">
    <source>
        <dbReference type="ARBA" id="ARBA00023163"/>
    </source>
</evidence>
<dbReference type="EMBL" id="AP028216">
    <property type="protein sequence ID" value="BEI93067.1"/>
    <property type="molecule type" value="Genomic_DNA"/>
</dbReference>
<dbReference type="RefSeq" id="XP_060458332.1">
    <property type="nucleotide sequence ID" value="XM_060601882.1"/>
</dbReference>
<evidence type="ECO:0000259" key="11">
    <source>
        <dbReference type="Pfam" id="PF18307"/>
    </source>
</evidence>
<dbReference type="GO" id="GO:0006289">
    <property type="term" value="P:nucleotide-excision repair"/>
    <property type="evidence" value="ECO:0007669"/>
    <property type="project" value="InterPro"/>
</dbReference>
<feature type="domain" description="Transcription factor Tfb2 C-terminal" evidence="11">
    <location>
        <begin position="410"/>
        <end position="488"/>
    </location>
</feature>
<sequence>MVAQKFSDPSRADTGPEEQSPTAPLDRFLDSQPATFYENIYQSEATCLCMLRLLPPVCRQIILHVVWSHQTMRSAELKAFCGMDERLPPEAAEAIIRPALARHIFHPLSQKGGKAPKFHWPLRDSFKHGLRNALTGLGTSNSFGVPYEGGGSAPSQEDLISHGEDSWEAILKYMVSSGNSRRRPQDAVLDLLCNAGLMKDLHPTSRRSYSTLDMTAEGFSFLLQDRQTQLWHVLVAYIYGKQHRGENAADVLSVFFSLGCMQLGQGYSASKSFPRAQAILEDLEQYGFIYRSPDAPDQFFPTHLATSLCSGDLSESRSESADDKRFLILETNYKIYAYTSNELEIEILNLFVDIKIRYPNLVVGKLDRQNVKNAMGKGITASQIISYLASHAHPQMYNHPPPLLHASITDQLHLWDRERNRLDNKECKAPLVYPLTSTAVMFEFFSKELFDDAQDEATRMGCLQLGLPKEKLLFVDPDARESMKDFIKEKQEQLRNGY</sequence>
<dbReference type="PANTHER" id="PTHR13152:SF0">
    <property type="entry name" value="GENERAL TRANSCRIPTION FACTOR IIH SUBUNIT 4"/>
    <property type="match status" value="1"/>
</dbReference>
<evidence type="ECO:0000256" key="7">
    <source>
        <dbReference type="ARBA" id="ARBA00023204"/>
    </source>
</evidence>
<evidence type="ECO:0000256" key="2">
    <source>
        <dbReference type="ARBA" id="ARBA00004123"/>
    </source>
</evidence>
<keyword evidence="5 9" id="KW-0805">Transcription regulation</keyword>
<keyword evidence="4 9" id="KW-0227">DNA damage</keyword>
<dbReference type="Proteomes" id="UP001233271">
    <property type="component" value="Chromosome 5"/>
</dbReference>
<dbReference type="Gene3D" id="3.30.70.2610">
    <property type="match status" value="1"/>
</dbReference>
<comment type="function">
    <text evidence="1">Component of the general transcription and DNA repair factor IIH (TFIIH) core complex, which is involved in general and transcription-coupled nucleotide excision repair (NER) of damaged DNA and, when complexed to TFIIK, in RNA transcription by RNA polymerase II. In NER, TFIIH acts by opening DNA around the lesion to allow the excision of the damaged oligonucleotide and its replacement by a new DNA fragment. In transcription, TFIIH has an essential role in transcription initiation. When the pre-initiation complex (PIC) has been established, TFIIH is required for promoter opening and promoter escape. Phosphorylation of the C-terminal tail (CTD) of the largest subunit of RNA polymerase II by the kinase module TFIIK controls the initiation of transcription.</text>
</comment>
<evidence type="ECO:0000256" key="3">
    <source>
        <dbReference type="ARBA" id="ARBA00007132"/>
    </source>
</evidence>
<dbReference type="KEGG" id="ccac:CcaHIS019_0506950"/>
<evidence type="ECO:0000256" key="1">
    <source>
        <dbReference type="ARBA" id="ARBA00002817"/>
    </source>
</evidence>
<evidence type="ECO:0000256" key="5">
    <source>
        <dbReference type="ARBA" id="ARBA00023015"/>
    </source>
</evidence>
<dbReference type="GO" id="GO:0001671">
    <property type="term" value="F:ATPase activator activity"/>
    <property type="evidence" value="ECO:0007669"/>
    <property type="project" value="InterPro"/>
</dbReference>
<organism evidence="12 13">
    <name type="scientific">Cutaneotrichosporon cavernicola</name>
    <dbReference type="NCBI Taxonomy" id="279322"/>
    <lineage>
        <taxon>Eukaryota</taxon>
        <taxon>Fungi</taxon>
        <taxon>Dikarya</taxon>
        <taxon>Basidiomycota</taxon>
        <taxon>Agaricomycotina</taxon>
        <taxon>Tremellomycetes</taxon>
        <taxon>Trichosporonales</taxon>
        <taxon>Trichosporonaceae</taxon>
        <taxon>Cutaneotrichosporon</taxon>
    </lineage>
</organism>
<dbReference type="Pfam" id="PF18307">
    <property type="entry name" value="Tfb2_C"/>
    <property type="match status" value="1"/>
</dbReference>
<gene>
    <name evidence="12" type="primary">TFB2</name>
    <name evidence="12" type="ORF">CcaverHIS019_0506950</name>
</gene>
<dbReference type="AlphaFoldDB" id="A0AA48L6Y6"/>
<dbReference type="InterPro" id="IPR004598">
    <property type="entry name" value="TFIIH_p52/Tfb2"/>
</dbReference>
<accession>A0AA48L6Y6</accession>
<dbReference type="GO" id="GO:0003690">
    <property type="term" value="F:double-stranded DNA binding"/>
    <property type="evidence" value="ECO:0007669"/>
    <property type="project" value="TreeGrafter"/>
</dbReference>
<evidence type="ECO:0000313" key="13">
    <source>
        <dbReference type="Proteomes" id="UP001233271"/>
    </source>
</evidence>
<evidence type="ECO:0000313" key="12">
    <source>
        <dbReference type="EMBL" id="BEI93067.1"/>
    </source>
</evidence>
<dbReference type="GO" id="GO:0000439">
    <property type="term" value="C:transcription factor TFIIH core complex"/>
    <property type="evidence" value="ECO:0007669"/>
    <property type="project" value="InterPro"/>
</dbReference>
<protein>
    <recommendedName>
        <fullName evidence="9">RNA polymerase II transcription factor B subunit 2</fullName>
    </recommendedName>
</protein>
<keyword evidence="6 9" id="KW-0804">Transcription</keyword>
<reference evidence="12" key="1">
    <citation type="journal article" date="2023" name="BMC Genomics">
        <title>Chromosome-level genome assemblies of Cutaneotrichosporon spp. (Trichosporonales, Basidiomycota) reveal imbalanced evolution between nucleotide sequences and chromosome synteny.</title>
        <authorList>
            <person name="Kobayashi Y."/>
            <person name="Kayamori A."/>
            <person name="Aoki K."/>
            <person name="Shiwa Y."/>
            <person name="Matsutani M."/>
            <person name="Fujita N."/>
            <person name="Sugita T."/>
            <person name="Iwasaki W."/>
            <person name="Tanaka N."/>
            <person name="Takashima M."/>
        </authorList>
    </citation>
    <scope>NUCLEOTIDE SEQUENCE</scope>
    <source>
        <strain evidence="12">HIS019</strain>
    </source>
</reference>
<comment type="similarity">
    <text evidence="3 9">Belongs to the TFB2 family.</text>
</comment>
<dbReference type="InterPro" id="IPR040662">
    <property type="entry name" value="Tfb2_C"/>
</dbReference>
<keyword evidence="8 9" id="KW-0539">Nucleus</keyword>
<feature type="region of interest" description="Disordered" evidence="10">
    <location>
        <begin position="1"/>
        <end position="25"/>
    </location>
</feature>
<evidence type="ECO:0000256" key="4">
    <source>
        <dbReference type="ARBA" id="ARBA00022763"/>
    </source>
</evidence>
<evidence type="ECO:0000256" key="8">
    <source>
        <dbReference type="ARBA" id="ARBA00023242"/>
    </source>
</evidence>
<proteinExistence type="inferred from homology"/>
<dbReference type="PANTHER" id="PTHR13152">
    <property type="entry name" value="TFIIH, POLYPEPTIDE 4"/>
    <property type="match status" value="1"/>
</dbReference>
<keyword evidence="7 9" id="KW-0234">DNA repair</keyword>